<proteinExistence type="predicted"/>
<dbReference type="InParanoid" id="E8MYU8"/>
<keyword evidence="1" id="KW-0812">Transmembrane</keyword>
<dbReference type="Proteomes" id="UP000008922">
    <property type="component" value="Chromosome"/>
</dbReference>
<name>E8MYU8_ANATU</name>
<protein>
    <submittedName>
        <fullName evidence="2">Uncharacterized protein</fullName>
    </submittedName>
</protein>
<dbReference type="HOGENOM" id="CLU_3179509_0_0_0"/>
<accession>E8MYU8</accession>
<dbReference type="KEGG" id="atm:ANT_24080"/>
<gene>
    <name evidence="2" type="ordered locus">ANT_24080</name>
</gene>
<evidence type="ECO:0000313" key="3">
    <source>
        <dbReference type="Proteomes" id="UP000008922"/>
    </source>
</evidence>
<keyword evidence="1" id="KW-0472">Membrane</keyword>
<organism evidence="2 3">
    <name type="scientific">Anaerolinea thermophila (strain DSM 14523 / JCM 11388 / NBRC 100420 / UNI-1)</name>
    <dbReference type="NCBI Taxonomy" id="926569"/>
    <lineage>
        <taxon>Bacteria</taxon>
        <taxon>Bacillati</taxon>
        <taxon>Chloroflexota</taxon>
        <taxon>Anaerolineae</taxon>
        <taxon>Anaerolineales</taxon>
        <taxon>Anaerolineaceae</taxon>
        <taxon>Anaerolinea</taxon>
    </lineage>
</organism>
<reference evidence="2 3" key="1">
    <citation type="submission" date="2010-12" db="EMBL/GenBank/DDBJ databases">
        <title>Whole genome sequence of Anaerolinea thermophila UNI-1.</title>
        <authorList>
            <person name="Narita-Yamada S."/>
            <person name="Kishi E."/>
            <person name="Watanabe Y."/>
            <person name="Takasaki K."/>
            <person name="Ankai A."/>
            <person name="Oguchi A."/>
            <person name="Fukui S."/>
            <person name="Takahashi M."/>
            <person name="Yashiro I."/>
            <person name="Hosoyama A."/>
            <person name="Sekiguchi Y."/>
            <person name="Hanada S."/>
            <person name="Fujita N."/>
        </authorList>
    </citation>
    <scope>NUCLEOTIDE SEQUENCE [LARGE SCALE GENOMIC DNA]</scope>
    <source>
        <strain evidence="3">DSM 14523 / JCM 11388 / NBRC 100420 / UNI-1</strain>
    </source>
</reference>
<keyword evidence="1" id="KW-1133">Transmembrane helix</keyword>
<evidence type="ECO:0000256" key="1">
    <source>
        <dbReference type="SAM" id="Phobius"/>
    </source>
</evidence>
<sequence length="46" mass="5341">MERDRRHDSGGDGMSEAVRFLVLGLSIGFALGYTFEVLRDFFMERR</sequence>
<evidence type="ECO:0000313" key="2">
    <source>
        <dbReference type="EMBL" id="BAJ64434.1"/>
    </source>
</evidence>
<dbReference type="AlphaFoldDB" id="E8MYU8"/>
<keyword evidence="3" id="KW-1185">Reference proteome</keyword>
<dbReference type="EMBL" id="AP012029">
    <property type="protein sequence ID" value="BAJ64434.1"/>
    <property type="molecule type" value="Genomic_DNA"/>
</dbReference>
<feature type="transmembrane region" description="Helical" evidence="1">
    <location>
        <begin position="20"/>
        <end position="38"/>
    </location>
</feature>